<dbReference type="KEGG" id="euz:DVS28_a3161"/>
<dbReference type="Pfam" id="PF02397">
    <property type="entry name" value="Bac_transf"/>
    <property type="match status" value="1"/>
</dbReference>
<reference evidence="4 5" key="1">
    <citation type="submission" date="2018-09" db="EMBL/GenBank/DDBJ databases">
        <title>Complete genome sequence of Euzebya sp. DY32-46 isolated from seawater of Pacific Ocean.</title>
        <authorList>
            <person name="Xu L."/>
            <person name="Wu Y.-H."/>
            <person name="Xu X.-W."/>
        </authorList>
    </citation>
    <scope>NUCLEOTIDE SEQUENCE [LARGE SCALE GENOMIC DNA]</scope>
    <source>
        <strain evidence="4 5">DY32-46</strain>
    </source>
</reference>
<protein>
    <submittedName>
        <fullName evidence="4">Putative undecaprenyl-phosphate glycosyl-1-phosphate transferase</fullName>
    </submittedName>
</protein>
<dbReference type="PANTHER" id="PTHR30576">
    <property type="entry name" value="COLANIC BIOSYNTHESIS UDP-GLUCOSE LIPID CARRIER TRANSFERASE"/>
    <property type="match status" value="1"/>
</dbReference>
<evidence type="ECO:0000256" key="1">
    <source>
        <dbReference type="ARBA" id="ARBA00006464"/>
    </source>
</evidence>
<evidence type="ECO:0000259" key="3">
    <source>
        <dbReference type="Pfam" id="PF02397"/>
    </source>
</evidence>
<evidence type="ECO:0000313" key="4">
    <source>
        <dbReference type="EMBL" id="AXV07837.1"/>
    </source>
</evidence>
<evidence type="ECO:0000256" key="2">
    <source>
        <dbReference type="SAM" id="Phobius"/>
    </source>
</evidence>
<keyword evidence="2" id="KW-0472">Membrane</keyword>
<dbReference type="OrthoDB" id="9808602at2"/>
<dbReference type="InterPro" id="IPR003362">
    <property type="entry name" value="Bact_transf"/>
</dbReference>
<feature type="transmembrane region" description="Helical" evidence="2">
    <location>
        <begin position="85"/>
        <end position="109"/>
    </location>
</feature>
<dbReference type="EMBL" id="CP031165">
    <property type="protein sequence ID" value="AXV07837.1"/>
    <property type="molecule type" value="Genomic_DNA"/>
</dbReference>
<dbReference type="PANTHER" id="PTHR30576:SF10">
    <property type="entry name" value="SLL5057 PROTEIN"/>
    <property type="match status" value="1"/>
</dbReference>
<keyword evidence="5" id="KW-1185">Reference proteome</keyword>
<proteinExistence type="inferred from homology"/>
<name>A0A346Y040_9ACTN</name>
<dbReference type="RefSeq" id="WP_114592269.1">
    <property type="nucleotide sequence ID" value="NZ_CP031165.1"/>
</dbReference>
<dbReference type="AlphaFoldDB" id="A0A346Y040"/>
<accession>A0A346Y040</accession>
<sequence>MLVHPDNSPSGSSADVIDGHAVDVDVQPASAAGHADPDVVAVVAAPRVVSEEEKATIARLQAQVDGTDRPDGTYVKVIKPALDRFAGGVLLLLTLPLLLAGMLAVRVTMGKGVIFRQERIGLDGRRFTVLKLRTMGHDRRSTSQKDLEALAEGRWDGIERRQTHKTDADPRHTGVGRTLRKLSIDELPQLINVVRGDMSLVGPRPELPVVINRHYEPWMHRRHAVKPGVTGLWQISMRGEGDMHEHVDVDLDYVDRVSLREDLRILFATPFAALGAHKGV</sequence>
<dbReference type="Proteomes" id="UP000264006">
    <property type="component" value="Chromosome"/>
</dbReference>
<keyword evidence="4" id="KW-0808">Transferase</keyword>
<evidence type="ECO:0000313" key="5">
    <source>
        <dbReference type="Proteomes" id="UP000264006"/>
    </source>
</evidence>
<feature type="domain" description="Bacterial sugar transferase" evidence="3">
    <location>
        <begin position="79"/>
        <end position="273"/>
    </location>
</feature>
<comment type="similarity">
    <text evidence="1">Belongs to the bacterial sugar transferase family.</text>
</comment>
<gene>
    <name evidence="4" type="ORF">DVS28_a3161</name>
</gene>
<keyword evidence="2" id="KW-1133">Transmembrane helix</keyword>
<dbReference type="GO" id="GO:0016780">
    <property type="term" value="F:phosphotransferase activity, for other substituted phosphate groups"/>
    <property type="evidence" value="ECO:0007669"/>
    <property type="project" value="TreeGrafter"/>
</dbReference>
<organism evidence="4 5">
    <name type="scientific">Euzebya pacifica</name>
    <dbReference type="NCBI Taxonomy" id="1608957"/>
    <lineage>
        <taxon>Bacteria</taxon>
        <taxon>Bacillati</taxon>
        <taxon>Actinomycetota</taxon>
        <taxon>Nitriliruptoria</taxon>
        <taxon>Euzebyales</taxon>
    </lineage>
</organism>
<keyword evidence="2" id="KW-0812">Transmembrane</keyword>